<name>A0ABR6NBE7_9SPHN</name>
<keyword evidence="2" id="KW-1185">Reference proteome</keyword>
<dbReference type="EMBL" id="JACIJN010000017">
    <property type="protein sequence ID" value="MBB5727510.1"/>
    <property type="molecule type" value="Genomic_DNA"/>
</dbReference>
<comment type="caution">
    <text evidence="1">The sequence shown here is derived from an EMBL/GenBank/DDBJ whole genome shotgun (WGS) entry which is preliminary data.</text>
</comment>
<sequence>MGFRISLLAAKADKAAVLSRLGLTDTGQVDAANEAPLSAAQLPNGWTIVWANDCDWADGRRLDGLTPRPAIATLMAHEGVMAADLRVDDGAARWSVSYGVDEEGKLAGDWPAAFAPIVAAARAREREDESGEVDHLFDIPVAIMEAITGHRYDAAGDAIFTVVTGVDAVAKRPWWKIF</sequence>
<evidence type="ECO:0000313" key="2">
    <source>
        <dbReference type="Proteomes" id="UP000560131"/>
    </source>
</evidence>
<dbReference type="RefSeq" id="WP_184040973.1">
    <property type="nucleotide sequence ID" value="NZ_BAABAR010000015.1"/>
</dbReference>
<proteinExistence type="predicted"/>
<organism evidence="1 2">
    <name type="scientific">Sphingomonas endophytica</name>
    <dbReference type="NCBI Taxonomy" id="869719"/>
    <lineage>
        <taxon>Bacteria</taxon>
        <taxon>Pseudomonadati</taxon>
        <taxon>Pseudomonadota</taxon>
        <taxon>Alphaproteobacteria</taxon>
        <taxon>Sphingomonadales</taxon>
        <taxon>Sphingomonadaceae</taxon>
        <taxon>Sphingomonas</taxon>
    </lineage>
</organism>
<dbReference type="Proteomes" id="UP000560131">
    <property type="component" value="Unassembled WGS sequence"/>
</dbReference>
<protein>
    <submittedName>
        <fullName evidence="1">Uncharacterized protein</fullName>
    </submittedName>
</protein>
<gene>
    <name evidence="1" type="ORF">FHS97_003466</name>
</gene>
<accession>A0ABR6NBE7</accession>
<evidence type="ECO:0000313" key="1">
    <source>
        <dbReference type="EMBL" id="MBB5727510.1"/>
    </source>
</evidence>
<reference evidence="1 2" key="1">
    <citation type="submission" date="2020-08" db="EMBL/GenBank/DDBJ databases">
        <title>Genomic Encyclopedia of Type Strains, Phase IV (KMG-IV): sequencing the most valuable type-strain genomes for metagenomic binning, comparative biology and taxonomic classification.</title>
        <authorList>
            <person name="Goeker M."/>
        </authorList>
    </citation>
    <scope>NUCLEOTIDE SEQUENCE [LARGE SCALE GENOMIC DNA]</scope>
    <source>
        <strain evidence="1 2">DSM 101535</strain>
    </source>
</reference>